<evidence type="ECO:0000313" key="1">
    <source>
        <dbReference type="EMBL" id="CAB4303406.1"/>
    </source>
</evidence>
<name>A0A6J5WNS3_PRUAR</name>
<organism evidence="1 2">
    <name type="scientific">Prunus armeniaca</name>
    <name type="common">Apricot</name>
    <name type="synonym">Armeniaca vulgaris</name>
    <dbReference type="NCBI Taxonomy" id="36596"/>
    <lineage>
        <taxon>Eukaryota</taxon>
        <taxon>Viridiplantae</taxon>
        <taxon>Streptophyta</taxon>
        <taxon>Embryophyta</taxon>
        <taxon>Tracheophyta</taxon>
        <taxon>Spermatophyta</taxon>
        <taxon>Magnoliopsida</taxon>
        <taxon>eudicotyledons</taxon>
        <taxon>Gunneridae</taxon>
        <taxon>Pentapetalae</taxon>
        <taxon>rosids</taxon>
        <taxon>fabids</taxon>
        <taxon>Rosales</taxon>
        <taxon>Rosaceae</taxon>
        <taxon>Amygdaloideae</taxon>
        <taxon>Amygdaleae</taxon>
        <taxon>Prunus</taxon>
    </lineage>
</organism>
<dbReference type="EMBL" id="CAEKKB010000003">
    <property type="protein sequence ID" value="CAB4303406.1"/>
    <property type="molecule type" value="Genomic_DNA"/>
</dbReference>
<gene>
    <name evidence="1" type="ORF">ORAREDHAP_LOCUS19562</name>
</gene>
<dbReference type="Proteomes" id="UP000507245">
    <property type="component" value="Unassembled WGS sequence"/>
</dbReference>
<keyword evidence="2" id="KW-1185">Reference proteome</keyword>
<evidence type="ECO:0000313" key="2">
    <source>
        <dbReference type="Proteomes" id="UP000507245"/>
    </source>
</evidence>
<protein>
    <submittedName>
        <fullName evidence="1">Uncharacterized protein</fullName>
    </submittedName>
</protein>
<proteinExistence type="predicted"/>
<sequence length="87" mass="9589">MRSIVQEGAFGRGSLRALFGDRQFRNAGLFASDHRTGQEAVSGRRTAGATRAPHERVRAMLHTDSRSSEASTRGMILLCLWILLSCQ</sequence>
<accession>A0A6J5WNS3</accession>
<dbReference type="AlphaFoldDB" id="A0A6J5WNS3"/>
<reference evidence="2" key="1">
    <citation type="journal article" date="2020" name="Genome Biol.">
        <title>Gamete binning: chromosome-level and haplotype-resolved genome assembly enabled by high-throughput single-cell sequencing of gamete genomes.</title>
        <authorList>
            <person name="Campoy J.A."/>
            <person name="Sun H."/>
            <person name="Goel M."/>
            <person name="Jiao W.-B."/>
            <person name="Folz-Donahue K."/>
            <person name="Wang N."/>
            <person name="Rubio M."/>
            <person name="Liu C."/>
            <person name="Kukat C."/>
            <person name="Ruiz D."/>
            <person name="Huettel B."/>
            <person name="Schneeberger K."/>
        </authorList>
    </citation>
    <scope>NUCLEOTIDE SEQUENCE [LARGE SCALE GENOMIC DNA]</scope>
    <source>
        <strain evidence="2">cv. Rojo Pasion</strain>
    </source>
</reference>